<evidence type="ECO:0000259" key="2">
    <source>
        <dbReference type="PROSITE" id="PS50887"/>
    </source>
</evidence>
<dbReference type="NCBIfam" id="TIGR00254">
    <property type="entry name" value="GGDEF"/>
    <property type="match status" value="1"/>
</dbReference>
<dbReference type="PANTHER" id="PTHR45138:SF9">
    <property type="entry name" value="DIGUANYLATE CYCLASE DGCM-RELATED"/>
    <property type="match status" value="1"/>
</dbReference>
<keyword evidence="1" id="KW-1133">Transmembrane helix</keyword>
<dbReference type="InterPro" id="IPR050469">
    <property type="entry name" value="Diguanylate_Cyclase"/>
</dbReference>
<dbReference type="InterPro" id="IPR000160">
    <property type="entry name" value="GGDEF_dom"/>
</dbReference>
<dbReference type="InterPro" id="IPR029787">
    <property type="entry name" value="Nucleotide_cyclase"/>
</dbReference>
<feature type="transmembrane region" description="Helical" evidence="1">
    <location>
        <begin position="109"/>
        <end position="127"/>
    </location>
</feature>
<keyword evidence="1" id="KW-0812">Transmembrane</keyword>
<feature type="transmembrane region" description="Helical" evidence="1">
    <location>
        <begin position="183"/>
        <end position="212"/>
    </location>
</feature>
<dbReference type="PROSITE" id="PS50887">
    <property type="entry name" value="GGDEF"/>
    <property type="match status" value="1"/>
</dbReference>
<dbReference type="Proteomes" id="UP000614200">
    <property type="component" value="Unassembled WGS sequence"/>
</dbReference>
<dbReference type="CDD" id="cd01949">
    <property type="entry name" value="GGDEF"/>
    <property type="match status" value="1"/>
</dbReference>
<feature type="transmembrane region" description="Helical" evidence="1">
    <location>
        <begin position="35"/>
        <end position="53"/>
    </location>
</feature>
<feature type="domain" description="GGDEF" evidence="2">
    <location>
        <begin position="257"/>
        <end position="392"/>
    </location>
</feature>
<reference evidence="3 4" key="1">
    <citation type="submission" date="2020-11" db="EMBL/GenBank/DDBJ databases">
        <title>Fusibacter basophilias sp. nov.</title>
        <authorList>
            <person name="Qiu D."/>
        </authorList>
    </citation>
    <scope>NUCLEOTIDE SEQUENCE [LARGE SCALE GENOMIC DNA]</scope>
    <source>
        <strain evidence="3 4">Q10-2</strain>
    </source>
</reference>
<dbReference type="Pfam" id="PF00990">
    <property type="entry name" value="GGDEF"/>
    <property type="match status" value="1"/>
</dbReference>
<dbReference type="InterPro" id="IPR043128">
    <property type="entry name" value="Rev_trsase/Diguanyl_cyclase"/>
</dbReference>
<dbReference type="PANTHER" id="PTHR45138">
    <property type="entry name" value="REGULATORY COMPONENTS OF SENSORY TRANSDUCTION SYSTEM"/>
    <property type="match status" value="1"/>
</dbReference>
<comment type="caution">
    <text evidence="3">The sequence shown here is derived from an EMBL/GenBank/DDBJ whole genome shotgun (WGS) entry which is preliminary data.</text>
</comment>
<evidence type="ECO:0000313" key="4">
    <source>
        <dbReference type="Proteomes" id="UP000614200"/>
    </source>
</evidence>
<accession>A0ABR9ZXZ5</accession>
<keyword evidence="1" id="KW-0472">Membrane</keyword>
<evidence type="ECO:0000313" key="3">
    <source>
        <dbReference type="EMBL" id="MBF4695327.1"/>
    </source>
</evidence>
<sequence>MNKFYRPFMFTIVLFAIGLFVNALDHAVIWSTFDLNYILIVIVCIISEANYLLNQSSIKHSLTAPLTLFLAFYNPLLLCYLGILIYETIGKAIIAKREGGSNHILDEKWFFNVSQFIILIGFSKYFVTQLTVLPTYEFAINLLSLVFAYNLVNTFLTHLMISLYNNTNHFKRISLKNFVTYSFSYFIILLALIFAFEAYGFVGLTVACIFVLQTQGSIFTNLTAKELNHRLSVDKMTNAFNRNFFDEVVELNLVAKKPFSILFIDLDDFKLVNDAYGHVIGDALLIDFVAIIKSLLRKENRVFRYGGDEFCIIFDNIEQAKSVQKRLEAFVFMFHDEKSGSMIYYHISLGLYEYTSDLEITYSELIHQVDQNMYNDKKRKKCKEKDETIFELS</sequence>
<dbReference type="SUPFAM" id="SSF55073">
    <property type="entry name" value="Nucleotide cyclase"/>
    <property type="match status" value="1"/>
</dbReference>
<protein>
    <submittedName>
        <fullName evidence="3">Diguanylate cyclase</fullName>
    </submittedName>
</protein>
<dbReference type="Gene3D" id="3.30.70.270">
    <property type="match status" value="1"/>
</dbReference>
<dbReference type="RefSeq" id="WP_194703567.1">
    <property type="nucleotide sequence ID" value="NZ_JADKNH010000015.1"/>
</dbReference>
<name>A0ABR9ZXZ5_9FIRM</name>
<feature type="transmembrane region" description="Helical" evidence="1">
    <location>
        <begin position="139"/>
        <end position="163"/>
    </location>
</feature>
<dbReference type="SMART" id="SM00267">
    <property type="entry name" value="GGDEF"/>
    <property type="match status" value="1"/>
</dbReference>
<evidence type="ECO:0000256" key="1">
    <source>
        <dbReference type="SAM" id="Phobius"/>
    </source>
</evidence>
<feature type="transmembrane region" description="Helical" evidence="1">
    <location>
        <begin position="65"/>
        <end position="89"/>
    </location>
</feature>
<proteinExistence type="predicted"/>
<keyword evidence="4" id="KW-1185">Reference proteome</keyword>
<gene>
    <name evidence="3" type="ORF">ISU02_19715</name>
</gene>
<organism evidence="3 4">
    <name type="scientific">Fusibacter ferrireducens</name>
    <dbReference type="NCBI Taxonomy" id="2785058"/>
    <lineage>
        <taxon>Bacteria</taxon>
        <taxon>Bacillati</taxon>
        <taxon>Bacillota</taxon>
        <taxon>Clostridia</taxon>
        <taxon>Eubacteriales</taxon>
        <taxon>Eubacteriales Family XII. Incertae Sedis</taxon>
        <taxon>Fusibacter</taxon>
    </lineage>
</organism>
<dbReference type="EMBL" id="JADKNH010000015">
    <property type="protein sequence ID" value="MBF4695327.1"/>
    <property type="molecule type" value="Genomic_DNA"/>
</dbReference>